<evidence type="ECO:0000256" key="1">
    <source>
        <dbReference type="SAM" id="SignalP"/>
    </source>
</evidence>
<proteinExistence type="predicted"/>
<accession>F9WMD7</accession>
<sequence length="481" mass="55109">MWTNAHSDAFGLLLLLFCCVVTCRVTCGQNNNNKKSIQDQKEREKLFLCGASDLYVRWNVTFGALQKRAENVSATAKKMWDNRQLYKNETEAESVASDAISKVTYVLSNTSKALNVSRGFMDGIERDFFNAFEAIKDKPDKYVYGHSNLNDEVMSKRTSEVLAFFKDISKLYTDCKNKSALNVTVESLEREVMTEVDNVSNDLSKWKDQQVAEWETAQKKVPVWLENMKNYTENSGSSGRTNIWQYNVTIWDIIKKDCNRVHKNHHSDTYLRENIIDSSRLNLLRHLDDIANNATTESSIMENGCKSMYEHFRGHVSFIYEKKPKKEELVKELCKELDEKILKMENCTVNRTSVQWIEYRFNKTVHEMIERLNNTLTQLIGSEKKVLTIVGNTFVNKREAICSDSTRLRNMNVTLSGFENERSSAVSSINALNASIVKAQSETAKALGSSLAAMVNISLIEMVWMNPVRKQVRHITCVLVL</sequence>
<keyword evidence="3" id="KW-1185">Reference proteome</keyword>
<dbReference type="Proteomes" id="UP000009027">
    <property type="component" value="Unassembled WGS sequence"/>
</dbReference>
<reference evidence="2 3" key="1">
    <citation type="journal article" date="2012" name="Proc. Natl. Acad. Sci. U.S.A.">
        <title>Antigenic diversity is generated by distinct evolutionary mechanisms in African trypanosome species.</title>
        <authorList>
            <person name="Jackson A.P."/>
            <person name="Berry A."/>
            <person name="Aslett M."/>
            <person name="Allison H.C."/>
            <person name="Burton P."/>
            <person name="Vavrova-Anderson J."/>
            <person name="Brown R."/>
            <person name="Browne H."/>
            <person name="Corton N."/>
            <person name="Hauser H."/>
            <person name="Gamble J."/>
            <person name="Gilderthorp R."/>
            <person name="Marcello L."/>
            <person name="McQuillan J."/>
            <person name="Otto T.D."/>
            <person name="Quail M.A."/>
            <person name="Sanders M.J."/>
            <person name="van Tonder A."/>
            <person name="Ginger M.L."/>
            <person name="Field M.C."/>
            <person name="Barry J.D."/>
            <person name="Hertz-Fowler C."/>
            <person name="Berriman M."/>
        </authorList>
    </citation>
    <scope>NUCLEOTIDE SEQUENCE</scope>
    <source>
        <strain evidence="2 3">Y486</strain>
    </source>
</reference>
<gene>
    <name evidence="2" type="ORF">TvY486_0014000</name>
</gene>
<feature type="signal peptide" evidence="1">
    <location>
        <begin position="1"/>
        <end position="28"/>
    </location>
</feature>
<organism evidence="2 3">
    <name type="scientific">Trypanosoma vivax (strain Y486)</name>
    <dbReference type="NCBI Taxonomy" id="1055687"/>
    <lineage>
        <taxon>Eukaryota</taxon>
        <taxon>Discoba</taxon>
        <taxon>Euglenozoa</taxon>
        <taxon>Kinetoplastea</taxon>
        <taxon>Metakinetoplastina</taxon>
        <taxon>Trypanosomatida</taxon>
        <taxon>Trypanosomatidae</taxon>
        <taxon>Trypanosoma</taxon>
        <taxon>Duttonella</taxon>
    </lineage>
</organism>
<evidence type="ECO:0000313" key="3">
    <source>
        <dbReference type="Proteomes" id="UP000009027"/>
    </source>
</evidence>
<dbReference type="VEuPathDB" id="TriTrypDB:TvY486_0014000"/>
<evidence type="ECO:0000313" key="2">
    <source>
        <dbReference type="EMBL" id="CCD18691.1"/>
    </source>
</evidence>
<feature type="chain" id="PRO_5003394899" evidence="1">
    <location>
        <begin position="29"/>
        <end position="481"/>
    </location>
</feature>
<dbReference type="EMBL" id="CAEX01001672">
    <property type="protein sequence ID" value="CCD18691.1"/>
    <property type="molecule type" value="Genomic_DNA"/>
</dbReference>
<keyword evidence="1" id="KW-0732">Signal</keyword>
<dbReference type="AlphaFoldDB" id="F9WMD7"/>
<name>F9WMD7_TRYVY</name>
<protein>
    <submittedName>
        <fullName evidence="2">Uncharacterized protein</fullName>
    </submittedName>
</protein>
<feature type="non-terminal residue" evidence="2">
    <location>
        <position position="481"/>
    </location>
</feature>